<evidence type="ECO:0000313" key="3">
    <source>
        <dbReference type="Proteomes" id="UP000002714"/>
    </source>
</evidence>
<accession>Q30SM2</accession>
<sequence length="427" mass="49829">MPYSIKLLLLTMLFFSGCSAMSQPPIRGGHEKSFENEDFYILTAIYLEELQDYNSSSQIFETLYKETTKKEYLYRSLKNDLVAQKFEKVIQRVDLEKNISEDYELLKIKTVALIKQERVLEAKELALKMSEISKNIDDYLLVSDIYIKLKEYENGVAYLENIYAINPDEKIIDRIAIIMYVELDRKKDAIAQLEAHSRIHGCSEFICNKLIGFYSNENDIDALLSTYLRVYKLDKNIEIAKKIVQIYGYKKDYKKMSEFLELSAIDQELLLQLYIQEKDYKRATVIAKELYKESGDVTFLAQSAIFEYESSEDKNNKIMLQSVVSKLEEVVKISKESMNLNYLGYLLIDHDIDVKKGMEYIKEALKIEPDSAYYLDSLAWGYYKLKNCKEALKIIKKVQKLDGGDNEEVLKHIEMIEECYKNSKGTK</sequence>
<evidence type="ECO:0008006" key="4">
    <source>
        <dbReference type="Google" id="ProtNLM"/>
    </source>
</evidence>
<dbReference type="Gene3D" id="1.25.40.10">
    <property type="entry name" value="Tetratricopeptide repeat domain"/>
    <property type="match status" value="1"/>
</dbReference>
<dbReference type="STRING" id="326298.Suden_0730"/>
<dbReference type="PROSITE" id="PS51257">
    <property type="entry name" value="PROKAR_LIPOPROTEIN"/>
    <property type="match status" value="1"/>
</dbReference>
<dbReference type="AlphaFoldDB" id="Q30SM2"/>
<protein>
    <recommendedName>
        <fullName evidence="4">TPR repeat</fullName>
    </recommendedName>
</protein>
<dbReference type="eggNOG" id="COG0457">
    <property type="taxonomic scope" value="Bacteria"/>
</dbReference>
<dbReference type="EMBL" id="CP000153">
    <property type="protein sequence ID" value="ABB44009.1"/>
    <property type="molecule type" value="Genomic_DNA"/>
</dbReference>
<dbReference type="SUPFAM" id="SSF48452">
    <property type="entry name" value="TPR-like"/>
    <property type="match status" value="1"/>
</dbReference>
<keyword evidence="3" id="KW-1185">Reference proteome</keyword>
<dbReference type="HOGENOM" id="CLU_038918_0_0_7"/>
<evidence type="ECO:0000313" key="2">
    <source>
        <dbReference type="EMBL" id="ABB44009.1"/>
    </source>
</evidence>
<dbReference type="Pfam" id="PF13429">
    <property type="entry name" value="TPR_15"/>
    <property type="match status" value="1"/>
</dbReference>
<dbReference type="RefSeq" id="WP_011372363.1">
    <property type="nucleotide sequence ID" value="NC_007575.1"/>
</dbReference>
<organism evidence="2 3">
    <name type="scientific">Sulfurimonas denitrificans (strain ATCC 33889 / DSM 1251)</name>
    <name type="common">Thiomicrospira denitrificans (strain ATCC 33889 / DSM 1251)</name>
    <dbReference type="NCBI Taxonomy" id="326298"/>
    <lineage>
        <taxon>Bacteria</taxon>
        <taxon>Pseudomonadati</taxon>
        <taxon>Campylobacterota</taxon>
        <taxon>Epsilonproteobacteria</taxon>
        <taxon>Campylobacterales</taxon>
        <taxon>Sulfurimonadaceae</taxon>
        <taxon>Sulfurimonas</taxon>
    </lineage>
</organism>
<keyword evidence="1" id="KW-0732">Signal</keyword>
<dbReference type="Proteomes" id="UP000002714">
    <property type="component" value="Chromosome"/>
</dbReference>
<feature type="chain" id="PRO_5004219635" description="TPR repeat" evidence="1">
    <location>
        <begin position="23"/>
        <end position="427"/>
    </location>
</feature>
<dbReference type="InterPro" id="IPR011990">
    <property type="entry name" value="TPR-like_helical_dom_sf"/>
</dbReference>
<reference evidence="2 3" key="1">
    <citation type="journal article" date="2008" name="Appl. Environ. Microbiol.">
        <title>Genome of the epsilonproteobacterial chemolithoautotroph Sulfurimonas denitrificans.</title>
        <authorList>
            <person name="Sievert S.M."/>
            <person name="Scott K.M."/>
            <person name="Klotz M.G."/>
            <person name="Chain P.S.G."/>
            <person name="Hauser L.J."/>
            <person name="Hemp J."/>
            <person name="Huegler M."/>
            <person name="Land M."/>
            <person name="Lapidus A."/>
            <person name="Larimer F.W."/>
            <person name="Lucas S."/>
            <person name="Malfatti S.A."/>
            <person name="Meyer F."/>
            <person name="Paulsen I.T."/>
            <person name="Ren Q."/>
            <person name="Simon J."/>
            <person name="Bailey K."/>
            <person name="Diaz E."/>
            <person name="Fitzpatrick K.A."/>
            <person name="Glover B."/>
            <person name="Gwatney N."/>
            <person name="Korajkic A."/>
            <person name="Long A."/>
            <person name="Mobberley J.M."/>
            <person name="Pantry S.N."/>
            <person name="Pazder G."/>
            <person name="Peterson S."/>
            <person name="Quintanilla J.D."/>
            <person name="Sprinkle R."/>
            <person name="Stephens J."/>
            <person name="Thomas P."/>
            <person name="Vaughn R."/>
            <person name="Weber M.J."/>
            <person name="Wooten L.L."/>
        </authorList>
    </citation>
    <scope>NUCLEOTIDE SEQUENCE [LARGE SCALE GENOMIC DNA]</scope>
    <source>
        <strain evidence="3">ATCC 33889 / DSM 1251</strain>
    </source>
</reference>
<name>Q30SM2_SULDN</name>
<dbReference type="KEGG" id="tdn:Suden_0730"/>
<dbReference type="OrthoDB" id="9766710at2"/>
<feature type="signal peptide" evidence="1">
    <location>
        <begin position="1"/>
        <end position="22"/>
    </location>
</feature>
<evidence type="ECO:0000256" key="1">
    <source>
        <dbReference type="SAM" id="SignalP"/>
    </source>
</evidence>
<proteinExistence type="predicted"/>
<gene>
    <name evidence="2" type="ordered locus">Suden_0730</name>
</gene>